<comment type="caution">
    <text evidence="1">The sequence shown here is derived from an EMBL/GenBank/DDBJ whole genome shotgun (WGS) entry which is preliminary data.</text>
</comment>
<accession>A0A4Y2PUQ9</accession>
<gene>
    <name evidence="1" type="ORF">AVEN_53098_1</name>
</gene>
<dbReference type="EMBL" id="BGPR01012110">
    <property type="protein sequence ID" value="GBN54603.1"/>
    <property type="molecule type" value="Genomic_DNA"/>
</dbReference>
<protein>
    <submittedName>
        <fullName evidence="1">Uncharacterized protein</fullName>
    </submittedName>
</protein>
<evidence type="ECO:0000313" key="2">
    <source>
        <dbReference type="Proteomes" id="UP000499080"/>
    </source>
</evidence>
<proteinExistence type="predicted"/>
<reference evidence="1 2" key="1">
    <citation type="journal article" date="2019" name="Sci. Rep.">
        <title>Orb-weaving spider Araneus ventricosus genome elucidates the spidroin gene catalogue.</title>
        <authorList>
            <person name="Kono N."/>
            <person name="Nakamura H."/>
            <person name="Ohtoshi R."/>
            <person name="Moran D.A.P."/>
            <person name="Shinohara A."/>
            <person name="Yoshida Y."/>
            <person name="Fujiwara M."/>
            <person name="Mori M."/>
            <person name="Tomita M."/>
            <person name="Arakawa K."/>
        </authorList>
    </citation>
    <scope>NUCLEOTIDE SEQUENCE [LARGE SCALE GENOMIC DNA]</scope>
</reference>
<keyword evidence="2" id="KW-1185">Reference proteome</keyword>
<sequence length="110" mass="12186">MANPSARDHSDLLLHPLLRSPLKREPRPSLISARAREPPLSLLHHVSTQVAFQHICPGSPNRAVGYSDSLKILSVDHAAPVLSCFSHSRPESARRLWDFSVLEATTVYNS</sequence>
<dbReference type="Proteomes" id="UP000499080">
    <property type="component" value="Unassembled WGS sequence"/>
</dbReference>
<dbReference type="AlphaFoldDB" id="A0A4Y2PUQ9"/>
<evidence type="ECO:0000313" key="1">
    <source>
        <dbReference type="EMBL" id="GBN54603.1"/>
    </source>
</evidence>
<name>A0A4Y2PUQ9_ARAVE</name>
<organism evidence="1 2">
    <name type="scientific">Araneus ventricosus</name>
    <name type="common">Orbweaver spider</name>
    <name type="synonym">Epeira ventricosa</name>
    <dbReference type="NCBI Taxonomy" id="182803"/>
    <lineage>
        <taxon>Eukaryota</taxon>
        <taxon>Metazoa</taxon>
        <taxon>Ecdysozoa</taxon>
        <taxon>Arthropoda</taxon>
        <taxon>Chelicerata</taxon>
        <taxon>Arachnida</taxon>
        <taxon>Araneae</taxon>
        <taxon>Araneomorphae</taxon>
        <taxon>Entelegynae</taxon>
        <taxon>Araneoidea</taxon>
        <taxon>Araneidae</taxon>
        <taxon>Araneus</taxon>
    </lineage>
</organism>